<evidence type="ECO:0008006" key="3">
    <source>
        <dbReference type="Google" id="ProtNLM"/>
    </source>
</evidence>
<evidence type="ECO:0000313" key="2">
    <source>
        <dbReference type="Proteomes" id="UP000075806"/>
    </source>
</evidence>
<dbReference type="RefSeq" id="WP_061950118.1">
    <property type="nucleotide sequence ID" value="NZ_LTAO01000038.1"/>
</dbReference>
<evidence type="ECO:0000313" key="1">
    <source>
        <dbReference type="EMBL" id="KYG26656.1"/>
    </source>
</evidence>
<comment type="caution">
    <text evidence="1">The sequence shown here is derived from an EMBL/GenBank/DDBJ whole genome shotgun (WGS) entry which is preliminary data.</text>
</comment>
<dbReference type="Proteomes" id="UP000075806">
    <property type="component" value="Unassembled WGS sequence"/>
</dbReference>
<organism evidence="1 2">
    <name type="scientific">Alkalihalobacillus trypoxylicola</name>
    <dbReference type="NCBI Taxonomy" id="519424"/>
    <lineage>
        <taxon>Bacteria</taxon>
        <taxon>Bacillati</taxon>
        <taxon>Bacillota</taxon>
        <taxon>Bacilli</taxon>
        <taxon>Bacillales</taxon>
        <taxon>Bacillaceae</taxon>
        <taxon>Alkalihalobacillus</taxon>
    </lineage>
</organism>
<name>A0A162CU59_9BACI</name>
<accession>A0A162CU59</accession>
<sequence length="221" mass="25641">MNVMVGSGKLAHALLTFWNPSVPVYLYGRNDQTIAKLIQKFPFVKQLNEHSFYQIKNILLCIPSQSYRDFFKKFEATLNSEVNIYHFATALMKSDVQKWSKKWIIPCKVVGHALEATKQKRLTLALPKDEWSQKEKLVHYFQSIKIVMADEKQVLKSNQIGTEMALKAIISLEEKWKQEELPSELYESVLSQVLVGVMKAHYNNEHGSFAKKILHKLKEEQ</sequence>
<gene>
    <name evidence="1" type="ORF">AZF04_12685</name>
</gene>
<dbReference type="AlphaFoldDB" id="A0A162CU59"/>
<reference evidence="1" key="1">
    <citation type="submission" date="2016-02" db="EMBL/GenBank/DDBJ databases">
        <title>Genome sequence of Bacillus trypoxylicola KCTC 13244(T).</title>
        <authorList>
            <person name="Jeong H."/>
            <person name="Park S.-H."/>
            <person name="Choi S.-K."/>
        </authorList>
    </citation>
    <scope>NUCLEOTIDE SEQUENCE [LARGE SCALE GENOMIC DNA]</scope>
    <source>
        <strain evidence="1">KCTC 13244</strain>
    </source>
</reference>
<proteinExistence type="predicted"/>
<protein>
    <recommendedName>
        <fullName evidence="3">Pyrroline-5-carboxylate reductase catalytic N-terminal domain-containing protein</fullName>
    </recommendedName>
</protein>
<dbReference type="EMBL" id="LTAO01000038">
    <property type="protein sequence ID" value="KYG26656.1"/>
    <property type="molecule type" value="Genomic_DNA"/>
</dbReference>
<dbReference type="OrthoDB" id="2962404at2"/>
<dbReference type="STRING" id="519424.AZF04_12685"/>
<keyword evidence="2" id="KW-1185">Reference proteome</keyword>